<dbReference type="InterPro" id="IPR016181">
    <property type="entry name" value="Acyl_CoA_acyltransferase"/>
</dbReference>
<dbReference type="InterPro" id="IPR000182">
    <property type="entry name" value="GNAT_dom"/>
</dbReference>
<evidence type="ECO:0000259" key="4">
    <source>
        <dbReference type="PROSITE" id="PS51186"/>
    </source>
</evidence>
<dbReference type="FunFam" id="3.40.630.30:FF:000064">
    <property type="entry name" value="GNAT family acetyltransferase"/>
    <property type="match status" value="1"/>
</dbReference>
<comment type="similarity">
    <text evidence="1">Belongs to the acetyltransferase family.</text>
</comment>
<evidence type="ECO:0000313" key="5">
    <source>
        <dbReference type="EMBL" id="PZR31261.1"/>
    </source>
</evidence>
<dbReference type="RefSeq" id="WP_304281914.1">
    <property type="nucleotide sequence ID" value="NZ_QFQZ01000092.1"/>
</dbReference>
<organism evidence="5 6">
    <name type="scientific">Caulobacter segnis</name>
    <dbReference type="NCBI Taxonomy" id="88688"/>
    <lineage>
        <taxon>Bacteria</taxon>
        <taxon>Pseudomonadati</taxon>
        <taxon>Pseudomonadota</taxon>
        <taxon>Alphaproteobacteria</taxon>
        <taxon>Caulobacterales</taxon>
        <taxon>Caulobacteraceae</taxon>
        <taxon>Caulobacter</taxon>
    </lineage>
</organism>
<accession>A0A2W5X3Q9</accession>
<dbReference type="Proteomes" id="UP000249393">
    <property type="component" value="Unassembled WGS sequence"/>
</dbReference>
<dbReference type="Gene3D" id="3.40.630.30">
    <property type="match status" value="1"/>
</dbReference>
<sequence length="163" mass="17753">MSVTASVSIRPATPADAALIHQFILDLAEYEKLLETVEATQADTEAALFGAQPRAFADIAELDGEPVGFALWFYNYSTFVGRHGIYLEDLFVRPAARGAGAGKALLANLAKRCVEEGLGRLEWSVLDWNAPSIAFYDSLGAASMDEWIIRRMTGEALRKLAEA</sequence>
<keyword evidence="3" id="KW-0012">Acyltransferase</keyword>
<evidence type="ECO:0000256" key="2">
    <source>
        <dbReference type="ARBA" id="ARBA00022679"/>
    </source>
</evidence>
<reference evidence="5 6" key="1">
    <citation type="submission" date="2017-08" db="EMBL/GenBank/DDBJ databases">
        <title>Infants hospitalized years apart are colonized by the same room-sourced microbial strains.</title>
        <authorList>
            <person name="Brooks B."/>
            <person name="Olm M.R."/>
            <person name="Firek B.A."/>
            <person name="Baker R."/>
            <person name="Thomas B.C."/>
            <person name="Morowitz M.J."/>
            <person name="Banfield J.F."/>
        </authorList>
    </citation>
    <scope>NUCLEOTIDE SEQUENCE [LARGE SCALE GENOMIC DNA]</scope>
    <source>
        <strain evidence="5">S2_003_000_R2_4</strain>
    </source>
</reference>
<evidence type="ECO:0000313" key="6">
    <source>
        <dbReference type="Proteomes" id="UP000249393"/>
    </source>
</evidence>
<evidence type="ECO:0000256" key="3">
    <source>
        <dbReference type="ARBA" id="ARBA00023315"/>
    </source>
</evidence>
<gene>
    <name evidence="5" type="ORF">DI526_20140</name>
</gene>
<dbReference type="AlphaFoldDB" id="A0A2W5X3Q9"/>
<evidence type="ECO:0000256" key="1">
    <source>
        <dbReference type="ARBA" id="ARBA00008694"/>
    </source>
</evidence>
<feature type="domain" description="N-acetyltransferase" evidence="4">
    <location>
        <begin position="7"/>
        <end position="162"/>
    </location>
</feature>
<dbReference type="EMBL" id="QFQZ01000092">
    <property type="protein sequence ID" value="PZR31261.1"/>
    <property type="molecule type" value="Genomic_DNA"/>
</dbReference>
<keyword evidence="2 5" id="KW-0808">Transferase</keyword>
<dbReference type="Pfam" id="PF00583">
    <property type="entry name" value="Acetyltransf_1"/>
    <property type="match status" value="1"/>
</dbReference>
<name>A0A2W5X3Q9_9CAUL</name>
<proteinExistence type="inferred from homology"/>
<dbReference type="SUPFAM" id="SSF55729">
    <property type="entry name" value="Acyl-CoA N-acyltransferases (Nat)"/>
    <property type="match status" value="1"/>
</dbReference>
<dbReference type="InterPro" id="IPR051016">
    <property type="entry name" value="Diverse_Substrate_AcTransf"/>
</dbReference>
<comment type="caution">
    <text evidence="5">The sequence shown here is derived from an EMBL/GenBank/DDBJ whole genome shotgun (WGS) entry which is preliminary data.</text>
</comment>
<dbReference type="PROSITE" id="PS51186">
    <property type="entry name" value="GNAT"/>
    <property type="match status" value="1"/>
</dbReference>
<dbReference type="PANTHER" id="PTHR10545">
    <property type="entry name" value="DIAMINE N-ACETYLTRANSFERASE"/>
    <property type="match status" value="1"/>
</dbReference>
<dbReference type="GO" id="GO:0008080">
    <property type="term" value="F:N-acetyltransferase activity"/>
    <property type="evidence" value="ECO:0007669"/>
    <property type="project" value="UniProtKB-ARBA"/>
</dbReference>
<protein>
    <submittedName>
        <fullName evidence="5">GNAT family N-acetyltransferase</fullName>
    </submittedName>
</protein>
<dbReference type="PANTHER" id="PTHR10545:SF29">
    <property type="entry name" value="GH14572P-RELATED"/>
    <property type="match status" value="1"/>
</dbReference>